<feature type="region of interest" description="Disordered" evidence="1">
    <location>
        <begin position="1407"/>
        <end position="1430"/>
    </location>
</feature>
<feature type="region of interest" description="Disordered" evidence="1">
    <location>
        <begin position="681"/>
        <end position="747"/>
    </location>
</feature>
<accession>A0A0L0FLW1</accession>
<dbReference type="Gene3D" id="1.10.472.10">
    <property type="entry name" value="Cyclin-like"/>
    <property type="match status" value="1"/>
</dbReference>
<name>A0A0L0FLW1_9EUKA</name>
<feature type="region of interest" description="Disordered" evidence="1">
    <location>
        <begin position="371"/>
        <end position="390"/>
    </location>
</feature>
<proteinExistence type="predicted"/>
<dbReference type="RefSeq" id="XP_014151669.1">
    <property type="nucleotide sequence ID" value="XM_014296194.1"/>
</dbReference>
<evidence type="ECO:0000256" key="1">
    <source>
        <dbReference type="SAM" id="MobiDB-lite"/>
    </source>
</evidence>
<feature type="region of interest" description="Disordered" evidence="1">
    <location>
        <begin position="1008"/>
        <end position="1039"/>
    </location>
</feature>
<evidence type="ECO:0000313" key="3">
    <source>
        <dbReference type="Proteomes" id="UP000054560"/>
    </source>
</evidence>
<feature type="compositionally biased region" description="Polar residues" evidence="1">
    <location>
        <begin position="188"/>
        <end position="207"/>
    </location>
</feature>
<feature type="compositionally biased region" description="Polar residues" evidence="1">
    <location>
        <begin position="921"/>
        <end position="943"/>
    </location>
</feature>
<reference evidence="2 3" key="1">
    <citation type="submission" date="2011-02" db="EMBL/GenBank/DDBJ databases">
        <title>The Genome Sequence of Sphaeroforma arctica JP610.</title>
        <authorList>
            <consortium name="The Broad Institute Genome Sequencing Platform"/>
            <person name="Russ C."/>
            <person name="Cuomo C."/>
            <person name="Young S.K."/>
            <person name="Zeng Q."/>
            <person name="Gargeya S."/>
            <person name="Alvarado L."/>
            <person name="Berlin A."/>
            <person name="Chapman S.B."/>
            <person name="Chen Z."/>
            <person name="Freedman E."/>
            <person name="Gellesch M."/>
            <person name="Goldberg J."/>
            <person name="Griggs A."/>
            <person name="Gujja S."/>
            <person name="Heilman E."/>
            <person name="Heiman D."/>
            <person name="Howarth C."/>
            <person name="Mehta T."/>
            <person name="Neiman D."/>
            <person name="Pearson M."/>
            <person name="Roberts A."/>
            <person name="Saif S."/>
            <person name="Shea T."/>
            <person name="Shenoy N."/>
            <person name="Sisk P."/>
            <person name="Stolte C."/>
            <person name="Sykes S."/>
            <person name="White J."/>
            <person name="Yandava C."/>
            <person name="Burger G."/>
            <person name="Gray M.W."/>
            <person name="Holland P.W.H."/>
            <person name="King N."/>
            <person name="Lang F.B.F."/>
            <person name="Roger A.J."/>
            <person name="Ruiz-Trillo I."/>
            <person name="Haas B."/>
            <person name="Nusbaum C."/>
            <person name="Birren B."/>
        </authorList>
    </citation>
    <scope>NUCLEOTIDE SEQUENCE [LARGE SCALE GENOMIC DNA]</scope>
    <source>
        <strain evidence="2 3">JP610</strain>
    </source>
</reference>
<feature type="compositionally biased region" description="Low complexity" evidence="1">
    <location>
        <begin position="1138"/>
        <end position="1150"/>
    </location>
</feature>
<keyword evidence="3" id="KW-1185">Reference proteome</keyword>
<dbReference type="OrthoDB" id="244495at2759"/>
<feature type="region of interest" description="Disordered" evidence="1">
    <location>
        <begin position="1"/>
        <end position="26"/>
    </location>
</feature>
<dbReference type="GeneID" id="25910286"/>
<feature type="compositionally biased region" description="Low complexity" evidence="1">
    <location>
        <begin position="208"/>
        <end position="230"/>
    </location>
</feature>
<feature type="compositionally biased region" description="Polar residues" evidence="1">
    <location>
        <begin position="714"/>
        <end position="747"/>
    </location>
</feature>
<evidence type="ECO:0008006" key="4">
    <source>
        <dbReference type="Google" id="ProtNLM"/>
    </source>
</evidence>
<feature type="region of interest" description="Disordered" evidence="1">
    <location>
        <begin position="1228"/>
        <end position="1257"/>
    </location>
</feature>
<feature type="compositionally biased region" description="Polar residues" evidence="1">
    <location>
        <begin position="1"/>
        <end position="14"/>
    </location>
</feature>
<dbReference type="Proteomes" id="UP000054560">
    <property type="component" value="Unassembled WGS sequence"/>
</dbReference>
<gene>
    <name evidence="2" type="ORF">SARC_09782</name>
</gene>
<feature type="region of interest" description="Disordered" evidence="1">
    <location>
        <begin position="1056"/>
        <end position="1177"/>
    </location>
</feature>
<feature type="compositionally biased region" description="Low complexity" evidence="1">
    <location>
        <begin position="1084"/>
        <end position="1118"/>
    </location>
</feature>
<feature type="region of interest" description="Disordered" evidence="1">
    <location>
        <begin position="921"/>
        <end position="969"/>
    </location>
</feature>
<feature type="compositionally biased region" description="Polar residues" evidence="1">
    <location>
        <begin position="1410"/>
        <end position="1426"/>
    </location>
</feature>
<feature type="compositionally biased region" description="Polar residues" evidence="1">
    <location>
        <begin position="681"/>
        <end position="702"/>
    </location>
</feature>
<feature type="region of interest" description="Disordered" evidence="1">
    <location>
        <begin position="188"/>
        <end position="238"/>
    </location>
</feature>
<protein>
    <recommendedName>
        <fullName evidence="4">Cyclin N-terminal domain-containing protein</fullName>
    </recommendedName>
</protein>
<organism evidence="2 3">
    <name type="scientific">Sphaeroforma arctica JP610</name>
    <dbReference type="NCBI Taxonomy" id="667725"/>
    <lineage>
        <taxon>Eukaryota</taxon>
        <taxon>Ichthyosporea</taxon>
        <taxon>Ichthyophonida</taxon>
        <taxon>Sphaeroforma</taxon>
    </lineage>
</organism>
<feature type="compositionally biased region" description="Polar residues" evidence="1">
    <location>
        <begin position="1056"/>
        <end position="1066"/>
    </location>
</feature>
<feature type="compositionally biased region" description="Basic and acidic residues" evidence="1">
    <location>
        <begin position="1165"/>
        <end position="1177"/>
    </location>
</feature>
<dbReference type="EMBL" id="KQ242639">
    <property type="protein sequence ID" value="KNC77767.1"/>
    <property type="molecule type" value="Genomic_DNA"/>
</dbReference>
<evidence type="ECO:0000313" key="2">
    <source>
        <dbReference type="EMBL" id="KNC77767.1"/>
    </source>
</evidence>
<sequence>MPAYKSSQTNSSLENPKAHRLKESHGRMAGSIKNWFRIRTNTNAGQDNNGSNKLVPITDNADASRSRFIGKLDQSGSDDRAKRFDQNVAVGAKYGMQTLDASVREVKHLQSLAGPKRSNAAAYAHANEFDKHAELNVTDVRNGSYSMDRTSTNTTRCTLARNDYSVDNMILNSSGQTSLQSYASRNFSGDQNRASYQSNGDGNCTHNLSEQTPLSQPQQPQPHPQSQHSTMNHSGTSMRVRSGELSLGNMCASRRNSTVSNGSTSAGSAVNTIHKLDLYRRQLERDIEKVTEDKFFQTGEGDAGASYTTHRNTDTNTNGNDSIMNSEMDGFATGNDQSSGALSANAPFSIQTRGDVSSRVADNVQAGPVKVPLKSSKDSWGGASDPSNLKQSISRARAYTDPEVCVKLSGNPQEFSCVYHKGVGGSFTYKYKELILTESIATSTFVVSKIYRDRIGQKYAGGGWHPNVFREESHHNTDRKGSPMEFIAGSKNYIRACNTKEWCYSCVSLACLILANKFIQDQAYSNSSWSEWSEVPLVYLNKIEEEVLIAIGFDLHIYKEEFDAEAVLYLTSIGNPNSTLVFNVEDADINTDSSNSPERASAGALTVGTVPIEMDSEPTRRPRGKSAGHAGCISMATDASLHLNGTVSTSASPDLFTAGYDEKLLSYVPANEHYMTHCFQRSQSQRSGTGYDQGSSQTQNGDGLSPLEGEVDSHLNTRSHSVHSLPQPYNSYQLPYTQQQGHPPTQYTQVQRPCDVFDQANSRGGAMYFEPSSQGPPQKPVHYIDRRSHTTPTQGQFSRMANQGTKSSPYKNFTRANTHSALPNAHTINGRHAPAYGNRIIKTLSRGNSLSASSLSQINDPWNNTMKKSPDGMHHSAQHRGEYRHSVGYPGNDACHRTISTNSNSLCSLSTSLGDASQTSLKATNNSGTNTGIQDGTSLSTSMDCDRSSGTHTQAYSLGRPPVAPSAAKATLYQRCHSTDDAGRGAEKHSLESSSMVGVQVDGHGAAAGRASTVSLGSRKDYTGPNTGDVGPGLSDESMVGQGVSYGVYHRNSVSDTSLGSGSMKPSQELAGEVSASSTQTRGYEPQQQQQHPNYSQQNQQEQHYIQQQQQYIQQQQQRPKQHSSVGVPTRVTAPLRTKTSTSCTSSRTSLPKLLARNKIKQRKPLKDPKGNDEQARRKLQIQQLSQQQTQLQTHQLQQLCDSLAEGETTELEIRMFEQLQIQSQPNSLRVSRSSSLSNNRSKASIPSASSSASTSSGAFDMSLYSSSVEMDIQDAVGYGNCPEINVVNGDGAVHDCGGQKALGGLLKCVSDVLGRALNDYAPSQHDAVFTHVPDNGAIGTTSMSPPSAVSRHNNGQYTSAETNTTAQILGESGAAYGAGAEPNKRPKRRFNMHLNKTRRLAAHLEEPHMQSQSGCARSNGNNGQPYSWEGEHNAWQSLMKEQQSGLHRPYLNS</sequence>